<keyword evidence="1" id="KW-0472">Membrane</keyword>
<name>A0A5C6XHQ0_9DELT</name>
<feature type="transmembrane region" description="Helical" evidence="1">
    <location>
        <begin position="59"/>
        <end position="85"/>
    </location>
</feature>
<dbReference type="Proteomes" id="UP000321046">
    <property type="component" value="Unassembled WGS sequence"/>
</dbReference>
<comment type="caution">
    <text evidence="3">The sequence shown here is derived from an EMBL/GenBank/DDBJ whole genome shotgun (WGS) entry which is preliminary data.</text>
</comment>
<gene>
    <name evidence="3" type="ORF">FRC96_04545</name>
</gene>
<dbReference type="GO" id="GO:0004222">
    <property type="term" value="F:metalloendopeptidase activity"/>
    <property type="evidence" value="ECO:0007669"/>
    <property type="project" value="TreeGrafter"/>
</dbReference>
<accession>A0A5C6XHQ0</accession>
<keyword evidence="1" id="KW-0812">Transmembrane</keyword>
<proteinExistence type="predicted"/>
<dbReference type="OrthoDB" id="5489603at2"/>
<dbReference type="PANTHER" id="PTHR21666">
    <property type="entry name" value="PEPTIDASE-RELATED"/>
    <property type="match status" value="1"/>
</dbReference>
<dbReference type="InterPro" id="IPR011055">
    <property type="entry name" value="Dup_hybrid_motif"/>
</dbReference>
<dbReference type="EMBL" id="VOSL01000020">
    <property type="protein sequence ID" value="TXD41260.1"/>
    <property type="molecule type" value="Genomic_DNA"/>
</dbReference>
<dbReference type="Pfam" id="PF01551">
    <property type="entry name" value="Peptidase_M23"/>
    <property type="match status" value="1"/>
</dbReference>
<evidence type="ECO:0000313" key="3">
    <source>
        <dbReference type="EMBL" id="TXD41260.1"/>
    </source>
</evidence>
<keyword evidence="1" id="KW-1133">Transmembrane helix</keyword>
<evidence type="ECO:0000259" key="2">
    <source>
        <dbReference type="Pfam" id="PF01551"/>
    </source>
</evidence>
<dbReference type="Gene3D" id="2.70.70.10">
    <property type="entry name" value="Glucose Permease (Domain IIA)"/>
    <property type="match status" value="1"/>
</dbReference>
<reference evidence="3 4" key="1">
    <citation type="submission" date="2019-08" db="EMBL/GenBank/DDBJ databases">
        <title>Bradymonadales sp. TMQ2.</title>
        <authorList>
            <person name="Liang Q."/>
        </authorList>
    </citation>
    <scope>NUCLEOTIDE SEQUENCE [LARGE SCALE GENOMIC DNA]</scope>
    <source>
        <strain evidence="3 4">TMQ2</strain>
    </source>
</reference>
<dbReference type="PANTHER" id="PTHR21666:SF285">
    <property type="entry name" value="M23 FAMILY METALLOPEPTIDASE"/>
    <property type="match status" value="1"/>
</dbReference>
<dbReference type="CDD" id="cd12797">
    <property type="entry name" value="M23_peptidase"/>
    <property type="match status" value="1"/>
</dbReference>
<organism evidence="3 4">
    <name type="scientific">Lujinxingia vulgaris</name>
    <dbReference type="NCBI Taxonomy" id="2600176"/>
    <lineage>
        <taxon>Bacteria</taxon>
        <taxon>Deltaproteobacteria</taxon>
        <taxon>Bradymonadales</taxon>
        <taxon>Lujinxingiaceae</taxon>
        <taxon>Lujinxingia</taxon>
    </lineage>
</organism>
<sequence length="339" mass="37496">MQARYDAAIKRARCDSPDSPERMEAPMATFFIAITLFSHLILPPALIVWVALSRTTSRLYWILATILTAAFLATMHVAGAGWSWFGLTWRWVFLVSFGLAIGHFLYHHWPTLPWLPPAKTKSWLATLLVGLLAAYFLTSIPYLVSAGSHDMRATELTWPLPAGDFFVMHGGGNEAVNHHFLVPAQRYGLDIVKLNDFGVRARGLLPPDLDAYAIYGTPVLAPCEGEVLATRSDLPDQKPMEMDPDNLPGNYITLHCHDLTILLAHLRQNSLVVDVGDTVTAGQPIAEVGNTGNTSEPHLHMHAVEGRVTDHDTLAFEGKGMPMTFGGRFLKRNDRVQPN</sequence>
<dbReference type="SUPFAM" id="SSF51261">
    <property type="entry name" value="Duplicated hybrid motif"/>
    <property type="match status" value="1"/>
</dbReference>
<dbReference type="InterPro" id="IPR050570">
    <property type="entry name" value="Cell_wall_metabolism_enzyme"/>
</dbReference>
<dbReference type="InterPro" id="IPR016047">
    <property type="entry name" value="M23ase_b-sheet_dom"/>
</dbReference>
<feature type="transmembrane region" description="Helical" evidence="1">
    <location>
        <begin position="122"/>
        <end position="144"/>
    </location>
</feature>
<feature type="transmembrane region" description="Helical" evidence="1">
    <location>
        <begin position="27"/>
        <end position="52"/>
    </location>
</feature>
<feature type="domain" description="M23ase beta-sheet core" evidence="2">
    <location>
        <begin position="212"/>
        <end position="303"/>
    </location>
</feature>
<protein>
    <submittedName>
        <fullName evidence="3">Peptidoglycan DD-metalloendopeptidase family protein</fullName>
    </submittedName>
</protein>
<evidence type="ECO:0000313" key="4">
    <source>
        <dbReference type="Proteomes" id="UP000321046"/>
    </source>
</evidence>
<feature type="transmembrane region" description="Helical" evidence="1">
    <location>
        <begin position="91"/>
        <end position="110"/>
    </location>
</feature>
<dbReference type="AlphaFoldDB" id="A0A5C6XHQ0"/>
<evidence type="ECO:0000256" key="1">
    <source>
        <dbReference type="SAM" id="Phobius"/>
    </source>
</evidence>